<sequence length="46" mass="5023">MALFFSSSWRVAILAAWVLSLQAGANSSRTVMPFFSSVLNKPSSRC</sequence>
<organism evidence="1 2">
    <name type="scientific">Klebsiella variicola</name>
    <dbReference type="NCBI Taxonomy" id="244366"/>
    <lineage>
        <taxon>Bacteria</taxon>
        <taxon>Pseudomonadati</taxon>
        <taxon>Pseudomonadota</taxon>
        <taxon>Gammaproteobacteria</taxon>
        <taxon>Enterobacterales</taxon>
        <taxon>Enterobacteriaceae</taxon>
        <taxon>Klebsiella/Raoultella group</taxon>
        <taxon>Klebsiella</taxon>
        <taxon>Klebsiella pneumoniae complex</taxon>
    </lineage>
</organism>
<reference evidence="1 2" key="1">
    <citation type="submission" date="2018-06" db="EMBL/GenBank/DDBJ databases">
        <authorList>
            <consortium name="Pathogen Informatics"/>
            <person name="Doyle S."/>
        </authorList>
    </citation>
    <scope>NUCLEOTIDE SEQUENCE [LARGE SCALE GENOMIC DNA]</scope>
    <source>
        <strain evidence="1 2">NCTC9177</strain>
    </source>
</reference>
<accession>A0A7H4MAQ1</accession>
<gene>
    <name evidence="1" type="ORF">NCTC9177_01190</name>
</gene>
<dbReference type="AlphaFoldDB" id="A0A7H4MAQ1"/>
<dbReference type="Proteomes" id="UP000254545">
    <property type="component" value="Unassembled WGS sequence"/>
</dbReference>
<proteinExistence type="predicted"/>
<evidence type="ECO:0000313" key="2">
    <source>
        <dbReference type="Proteomes" id="UP000254545"/>
    </source>
</evidence>
<evidence type="ECO:0000313" key="1">
    <source>
        <dbReference type="EMBL" id="STS87401.1"/>
    </source>
</evidence>
<protein>
    <submittedName>
        <fullName evidence="1">Uncharacterized protein</fullName>
    </submittedName>
</protein>
<comment type="caution">
    <text evidence="1">The sequence shown here is derived from an EMBL/GenBank/DDBJ whole genome shotgun (WGS) entry which is preliminary data.</text>
</comment>
<name>A0A7H4MAQ1_KLEVA</name>
<dbReference type="EMBL" id="UGKR01000003">
    <property type="protein sequence ID" value="STS87401.1"/>
    <property type="molecule type" value="Genomic_DNA"/>
</dbReference>